<sequence length="76" mass="9415">MKYKWIPKDWTEAVEKNPENFNEKPNWEYDLFCAFLRLKNTEKSKGLLEELKHIKTNQDWMYFKLNSKFESFLKAY</sequence>
<keyword evidence="2" id="KW-1185">Reference proteome</keyword>
<name>A0A5D0QPD3_9FLAO</name>
<dbReference type="RefSeq" id="WP_066256895.1">
    <property type="nucleotide sequence ID" value="NZ_VSKL01000010.1"/>
</dbReference>
<evidence type="ECO:0000313" key="2">
    <source>
        <dbReference type="Proteomes" id="UP000324358"/>
    </source>
</evidence>
<reference evidence="1 2" key="1">
    <citation type="submission" date="2019-08" db="EMBL/GenBank/DDBJ databases">
        <title>Genomes of Antarctic Bizionia species.</title>
        <authorList>
            <person name="Bowman J.P."/>
        </authorList>
    </citation>
    <scope>NUCLEOTIDE SEQUENCE [LARGE SCALE GENOMIC DNA]</scope>
    <source>
        <strain evidence="1 2">APA-1</strain>
    </source>
</reference>
<comment type="caution">
    <text evidence="1">The sequence shown here is derived from an EMBL/GenBank/DDBJ whole genome shotgun (WGS) entry which is preliminary data.</text>
</comment>
<dbReference type="OrthoDB" id="9939977at2"/>
<protein>
    <submittedName>
        <fullName evidence="1">Uncharacterized protein</fullName>
    </submittedName>
</protein>
<gene>
    <name evidence="1" type="ORF">ES675_16015</name>
</gene>
<dbReference type="AlphaFoldDB" id="A0A5D0QPD3"/>
<accession>A0A5D0QPD3</accession>
<dbReference type="Proteomes" id="UP000324358">
    <property type="component" value="Unassembled WGS sequence"/>
</dbReference>
<dbReference type="EMBL" id="VSKL01000010">
    <property type="protein sequence ID" value="TYB70014.1"/>
    <property type="molecule type" value="Genomic_DNA"/>
</dbReference>
<organism evidence="1 2">
    <name type="scientific">Bizionia algoritergicola</name>
    <dbReference type="NCBI Taxonomy" id="291187"/>
    <lineage>
        <taxon>Bacteria</taxon>
        <taxon>Pseudomonadati</taxon>
        <taxon>Bacteroidota</taxon>
        <taxon>Flavobacteriia</taxon>
        <taxon>Flavobacteriales</taxon>
        <taxon>Flavobacteriaceae</taxon>
        <taxon>Bizionia</taxon>
    </lineage>
</organism>
<proteinExistence type="predicted"/>
<evidence type="ECO:0000313" key="1">
    <source>
        <dbReference type="EMBL" id="TYB70014.1"/>
    </source>
</evidence>